<name>A0ABR2ZM97_9AGAR</name>
<dbReference type="EMBL" id="JBBXMP010000114">
    <property type="protein sequence ID" value="KAL0062099.1"/>
    <property type="molecule type" value="Genomic_DNA"/>
</dbReference>
<reference evidence="1 2" key="1">
    <citation type="submission" date="2024-05" db="EMBL/GenBank/DDBJ databases">
        <title>A draft genome resource for the thread blight pathogen Marasmius tenuissimus strain MS-2.</title>
        <authorList>
            <person name="Yulfo-Soto G.E."/>
            <person name="Baruah I.K."/>
            <person name="Amoako-Attah I."/>
            <person name="Bukari Y."/>
            <person name="Meinhardt L.W."/>
            <person name="Bailey B.A."/>
            <person name="Cohen S.P."/>
        </authorList>
    </citation>
    <scope>NUCLEOTIDE SEQUENCE [LARGE SCALE GENOMIC DNA]</scope>
    <source>
        <strain evidence="1 2">MS-2</strain>
    </source>
</reference>
<keyword evidence="2" id="KW-1185">Reference proteome</keyword>
<protein>
    <submittedName>
        <fullName evidence="1">Uncharacterized protein</fullName>
    </submittedName>
</protein>
<gene>
    <name evidence="1" type="ORF">AAF712_011026</name>
</gene>
<proteinExistence type="predicted"/>
<comment type="caution">
    <text evidence="1">The sequence shown here is derived from an EMBL/GenBank/DDBJ whole genome shotgun (WGS) entry which is preliminary data.</text>
</comment>
<organism evidence="1 2">
    <name type="scientific">Marasmius tenuissimus</name>
    <dbReference type="NCBI Taxonomy" id="585030"/>
    <lineage>
        <taxon>Eukaryota</taxon>
        <taxon>Fungi</taxon>
        <taxon>Dikarya</taxon>
        <taxon>Basidiomycota</taxon>
        <taxon>Agaricomycotina</taxon>
        <taxon>Agaricomycetes</taxon>
        <taxon>Agaricomycetidae</taxon>
        <taxon>Agaricales</taxon>
        <taxon>Marasmiineae</taxon>
        <taxon>Marasmiaceae</taxon>
        <taxon>Marasmius</taxon>
    </lineage>
</organism>
<accession>A0ABR2ZM97</accession>
<evidence type="ECO:0000313" key="1">
    <source>
        <dbReference type="EMBL" id="KAL0062099.1"/>
    </source>
</evidence>
<dbReference type="Proteomes" id="UP001437256">
    <property type="component" value="Unassembled WGS sequence"/>
</dbReference>
<evidence type="ECO:0000313" key="2">
    <source>
        <dbReference type="Proteomes" id="UP001437256"/>
    </source>
</evidence>
<sequence length="163" mass="18334">MSSLSTSLRTFLRNAPEAQRRCFMIVYPNPRFWLGMKTPALQDNSYLVSFGRGKDEMISSQSTAWDLRLSFSIRYSKNYSYRQSLQDNLAFSRWSSVLTSSKDNGTLRERLLEVLSAFPEHDLTTEKGLDRAASEIDNVLRAVSGGIVEAAQLSLGQKVALAQ</sequence>